<dbReference type="AlphaFoldDB" id="A0A7R8YR11"/>
<organism evidence="2 3">
    <name type="scientific">Hermetia illucens</name>
    <name type="common">Black soldier fly</name>
    <dbReference type="NCBI Taxonomy" id="343691"/>
    <lineage>
        <taxon>Eukaryota</taxon>
        <taxon>Metazoa</taxon>
        <taxon>Ecdysozoa</taxon>
        <taxon>Arthropoda</taxon>
        <taxon>Hexapoda</taxon>
        <taxon>Insecta</taxon>
        <taxon>Pterygota</taxon>
        <taxon>Neoptera</taxon>
        <taxon>Endopterygota</taxon>
        <taxon>Diptera</taxon>
        <taxon>Brachycera</taxon>
        <taxon>Stratiomyomorpha</taxon>
        <taxon>Stratiomyidae</taxon>
        <taxon>Hermetiinae</taxon>
        <taxon>Hermetia</taxon>
    </lineage>
</organism>
<feature type="signal peptide" evidence="1">
    <location>
        <begin position="1"/>
        <end position="19"/>
    </location>
</feature>
<name>A0A7R8YR11_HERIL</name>
<protein>
    <submittedName>
        <fullName evidence="2">Uncharacterized protein</fullName>
    </submittedName>
</protein>
<evidence type="ECO:0000313" key="2">
    <source>
        <dbReference type="EMBL" id="CAD7082218.1"/>
    </source>
</evidence>
<keyword evidence="3" id="KW-1185">Reference proteome</keyword>
<sequence length="162" mass="17540">MRAFFALLIVFVTVDYAFGSCGVCGSKSKVVCRDKTTFSFCIDDNNVDSAVYSCPYGLVCGNDIRICAPEPEEPCNPACGNCTSRFACLSETTYALCFGQAYPSGTIYPCPEGQLCSTKKSNGLNFCVDKDSVHHEEIDCYKNIVVTIDESNGGVVLLPPVY</sequence>
<feature type="chain" id="PRO_5030758768" evidence="1">
    <location>
        <begin position="20"/>
        <end position="162"/>
    </location>
</feature>
<reference evidence="2 3" key="1">
    <citation type="submission" date="2020-11" db="EMBL/GenBank/DDBJ databases">
        <authorList>
            <person name="Wallbank WR R."/>
            <person name="Pardo Diaz C."/>
            <person name="Kozak K."/>
            <person name="Martin S."/>
            <person name="Jiggins C."/>
            <person name="Moest M."/>
            <person name="Warren A I."/>
            <person name="Generalovic N T."/>
            <person name="Byers J.R.P. K."/>
            <person name="Montejo-Kovacevich G."/>
            <person name="Yen C E."/>
        </authorList>
    </citation>
    <scope>NUCLEOTIDE SEQUENCE [LARGE SCALE GENOMIC DNA]</scope>
</reference>
<dbReference type="OMA" id="STQEICV"/>
<dbReference type="FunCoup" id="A0A7R8YR11">
    <property type="interactions" value="1"/>
</dbReference>
<dbReference type="Proteomes" id="UP000594454">
    <property type="component" value="Chromosome 2"/>
</dbReference>
<accession>A0A7R8YR11</accession>
<dbReference type="OrthoDB" id="8179045at2759"/>
<keyword evidence="1" id="KW-0732">Signal</keyword>
<proteinExistence type="predicted"/>
<evidence type="ECO:0000256" key="1">
    <source>
        <dbReference type="SAM" id="SignalP"/>
    </source>
</evidence>
<gene>
    <name evidence="2" type="ORF">HERILL_LOCUS5271</name>
</gene>
<evidence type="ECO:0000313" key="3">
    <source>
        <dbReference type="Proteomes" id="UP000594454"/>
    </source>
</evidence>
<dbReference type="EMBL" id="LR899010">
    <property type="protein sequence ID" value="CAD7082218.1"/>
    <property type="molecule type" value="Genomic_DNA"/>
</dbReference>
<dbReference type="InParanoid" id="A0A7R8YR11"/>